<organism evidence="1">
    <name type="scientific">Burkholderia stagnalis</name>
    <dbReference type="NCBI Taxonomy" id="1503054"/>
    <lineage>
        <taxon>Bacteria</taxon>
        <taxon>Pseudomonadati</taxon>
        <taxon>Pseudomonadota</taxon>
        <taxon>Betaproteobacteria</taxon>
        <taxon>Burkholderiales</taxon>
        <taxon>Burkholderiaceae</taxon>
        <taxon>Burkholderia</taxon>
        <taxon>Burkholderia cepacia complex</taxon>
    </lineage>
</organism>
<accession>A0A107AS12</accession>
<dbReference type="CDD" id="cd14744">
    <property type="entry name" value="PAAR_CT_2"/>
    <property type="match status" value="1"/>
</dbReference>
<name>A0A107AS12_9BURK</name>
<proteinExistence type="predicted"/>
<dbReference type="AlphaFoldDB" id="A0A107AS12"/>
<gene>
    <name evidence="1" type="ORF">WT44_11930</name>
</gene>
<comment type="caution">
    <text evidence="1">The sequence shown here is derived from an EMBL/GenBank/DDBJ whole genome shotgun (WGS) entry which is preliminary data.</text>
</comment>
<dbReference type="Pfam" id="PF05488">
    <property type="entry name" value="PAAR_motif"/>
    <property type="match status" value="1"/>
</dbReference>
<dbReference type="STRING" id="1503054.WT74_11535"/>
<dbReference type="InterPro" id="IPR008727">
    <property type="entry name" value="PAAR_motif"/>
</dbReference>
<evidence type="ECO:0000313" key="1">
    <source>
        <dbReference type="EMBL" id="KWA64223.1"/>
    </source>
</evidence>
<dbReference type="Proteomes" id="UP000068603">
    <property type="component" value="Unassembled WGS sequence"/>
</dbReference>
<reference evidence="1 2" key="1">
    <citation type="submission" date="2015-11" db="EMBL/GenBank/DDBJ databases">
        <title>Expanding the genomic diversity of Burkholderia species for the development of highly accurate diagnostics.</title>
        <authorList>
            <person name="Sahl J."/>
            <person name="Keim P."/>
            <person name="Wagner D."/>
        </authorList>
    </citation>
    <scope>NUCLEOTIDE SEQUENCE [LARGE SCALE GENOMIC DNA]</scope>
    <source>
        <strain evidence="1 2">MSMB1960WGS</strain>
    </source>
</reference>
<evidence type="ECO:0000313" key="2">
    <source>
        <dbReference type="Proteomes" id="UP000068603"/>
    </source>
</evidence>
<sequence length="87" mass="8829">MRGIIRVGDVTSHGGKVITGSTASEVMGRPVARLGDMCVCPISGHQACFIAEGDPQVIVDGKPAAFDGHKTSCGATLISSVSSSGRE</sequence>
<dbReference type="Gene3D" id="2.60.200.60">
    <property type="match status" value="1"/>
</dbReference>
<dbReference type="RefSeq" id="WP_060150157.1">
    <property type="nucleotide sequence ID" value="NZ_LPGD01000098.1"/>
</dbReference>
<protein>
    <recommendedName>
        <fullName evidence="3">PAAR domain-containing protein</fullName>
    </recommendedName>
</protein>
<dbReference type="EMBL" id="LPHB01000034">
    <property type="protein sequence ID" value="KWA64223.1"/>
    <property type="molecule type" value="Genomic_DNA"/>
</dbReference>
<evidence type="ECO:0008006" key="3">
    <source>
        <dbReference type="Google" id="ProtNLM"/>
    </source>
</evidence>